<feature type="disulfide bond" evidence="9">
    <location>
        <begin position="46"/>
        <end position="53"/>
    </location>
</feature>
<evidence type="ECO:0000256" key="6">
    <source>
        <dbReference type="ARBA" id="ARBA00022729"/>
    </source>
</evidence>
<evidence type="ECO:0000256" key="11">
    <source>
        <dbReference type="SAM" id="SignalP"/>
    </source>
</evidence>
<dbReference type="PROSITE" id="PS52012">
    <property type="entry name" value="CFEM"/>
    <property type="match status" value="1"/>
</dbReference>
<evidence type="ECO:0000256" key="7">
    <source>
        <dbReference type="ARBA" id="ARBA00023157"/>
    </source>
</evidence>
<proteinExistence type="inferred from homology"/>
<sequence>MRYILPVALFGATTVMAQSAEEFINNLVPECLRSCAVDGLEAASGCDISDTDCFCKSGGIFNDALSMSDLMDCSMNANCEMSELESITVDPTELYMQSEAICSGSNSSSSDDSFSSSDDSDDSSNSPSNSGDSGDDTADESTPVQDTGDEGDGARTLSGSSAILAAGAMMALAAF</sequence>
<comment type="caution">
    <text evidence="9">Lacks conserved residue(s) required for the propagation of feature annotation.</text>
</comment>
<evidence type="ECO:0000256" key="10">
    <source>
        <dbReference type="SAM" id="MobiDB-lite"/>
    </source>
</evidence>
<keyword evidence="5" id="KW-0336">GPI-anchor</keyword>
<comment type="subcellular location">
    <subcellularLocation>
        <location evidence="1">Membrane</location>
        <topology evidence="1">Lipid-anchor</topology>
        <topology evidence="1">GPI-anchor</topology>
    </subcellularLocation>
    <subcellularLocation>
        <location evidence="2">Secreted</location>
    </subcellularLocation>
</comment>
<evidence type="ECO:0000313" key="14">
    <source>
        <dbReference type="Proteomes" id="UP001610334"/>
    </source>
</evidence>
<keyword evidence="8" id="KW-0449">Lipoprotein</keyword>
<accession>A0ABR4GU35</accession>
<keyword evidence="5" id="KW-0325">Glycoprotein</keyword>
<keyword evidence="5" id="KW-0472">Membrane</keyword>
<keyword evidence="14" id="KW-1185">Reference proteome</keyword>
<comment type="similarity">
    <text evidence="3">Belongs to the RBT5 family.</text>
</comment>
<feature type="chain" id="PRO_5047208542" description="CFEM domain-containing protein" evidence="11">
    <location>
        <begin position="20"/>
        <end position="175"/>
    </location>
</feature>
<evidence type="ECO:0000256" key="5">
    <source>
        <dbReference type="ARBA" id="ARBA00022622"/>
    </source>
</evidence>
<keyword evidence="7 9" id="KW-1015">Disulfide bond</keyword>
<keyword evidence="9" id="KW-0479">Metal-binding</keyword>
<evidence type="ECO:0000256" key="2">
    <source>
        <dbReference type="ARBA" id="ARBA00004613"/>
    </source>
</evidence>
<evidence type="ECO:0000313" key="13">
    <source>
        <dbReference type="EMBL" id="KAL2802567.1"/>
    </source>
</evidence>
<feature type="compositionally biased region" description="Low complexity" evidence="10">
    <location>
        <begin position="103"/>
        <end position="132"/>
    </location>
</feature>
<evidence type="ECO:0000256" key="3">
    <source>
        <dbReference type="ARBA" id="ARBA00010031"/>
    </source>
</evidence>
<organism evidence="13 14">
    <name type="scientific">Aspergillus granulosus</name>
    <dbReference type="NCBI Taxonomy" id="176169"/>
    <lineage>
        <taxon>Eukaryota</taxon>
        <taxon>Fungi</taxon>
        <taxon>Dikarya</taxon>
        <taxon>Ascomycota</taxon>
        <taxon>Pezizomycotina</taxon>
        <taxon>Eurotiomycetes</taxon>
        <taxon>Eurotiomycetidae</taxon>
        <taxon>Eurotiales</taxon>
        <taxon>Aspergillaceae</taxon>
        <taxon>Aspergillus</taxon>
        <taxon>Aspergillus subgen. Nidulantes</taxon>
    </lineage>
</organism>
<dbReference type="EMBL" id="JBFXLT010000175">
    <property type="protein sequence ID" value="KAL2802567.1"/>
    <property type="molecule type" value="Genomic_DNA"/>
</dbReference>
<evidence type="ECO:0000256" key="9">
    <source>
        <dbReference type="PROSITE-ProRule" id="PRU01356"/>
    </source>
</evidence>
<gene>
    <name evidence="13" type="ORF">BJX63DRAFT_437751</name>
</gene>
<evidence type="ECO:0000256" key="1">
    <source>
        <dbReference type="ARBA" id="ARBA00004589"/>
    </source>
</evidence>
<dbReference type="Proteomes" id="UP001610334">
    <property type="component" value="Unassembled WGS sequence"/>
</dbReference>
<evidence type="ECO:0000256" key="8">
    <source>
        <dbReference type="ARBA" id="ARBA00023288"/>
    </source>
</evidence>
<protein>
    <recommendedName>
        <fullName evidence="12">CFEM domain-containing protein</fullName>
    </recommendedName>
</protein>
<keyword evidence="9" id="KW-0408">Iron</keyword>
<evidence type="ECO:0000259" key="12">
    <source>
        <dbReference type="PROSITE" id="PS52012"/>
    </source>
</evidence>
<comment type="caution">
    <text evidence="13">The sequence shown here is derived from an EMBL/GenBank/DDBJ whole genome shotgun (WGS) entry which is preliminary data.</text>
</comment>
<feature type="region of interest" description="Disordered" evidence="10">
    <location>
        <begin position="102"/>
        <end position="157"/>
    </location>
</feature>
<name>A0ABR4GU35_9EURO</name>
<keyword evidence="9" id="KW-0349">Heme</keyword>
<reference evidence="13 14" key="1">
    <citation type="submission" date="2024-07" db="EMBL/GenBank/DDBJ databases">
        <title>Section-level genome sequencing and comparative genomics of Aspergillus sections Usti and Cavernicolus.</title>
        <authorList>
            <consortium name="Lawrence Berkeley National Laboratory"/>
            <person name="Nybo J.L."/>
            <person name="Vesth T.C."/>
            <person name="Theobald S."/>
            <person name="Frisvad J.C."/>
            <person name="Larsen T.O."/>
            <person name="Kjaerboelling I."/>
            <person name="Rothschild-Mancinelli K."/>
            <person name="Lyhne E.K."/>
            <person name="Kogle M.E."/>
            <person name="Barry K."/>
            <person name="Clum A."/>
            <person name="Na H."/>
            <person name="Ledsgaard L."/>
            <person name="Lin J."/>
            <person name="Lipzen A."/>
            <person name="Kuo A."/>
            <person name="Riley R."/>
            <person name="Mondo S."/>
            <person name="Labutti K."/>
            <person name="Haridas S."/>
            <person name="Pangalinan J."/>
            <person name="Salamov A.A."/>
            <person name="Simmons B.A."/>
            <person name="Magnuson J.K."/>
            <person name="Chen J."/>
            <person name="Drula E."/>
            <person name="Henrissat B."/>
            <person name="Wiebenga A."/>
            <person name="Lubbers R.J."/>
            <person name="Gomes A.C."/>
            <person name="Makela M.R."/>
            <person name="Stajich J."/>
            <person name="Grigoriev I.V."/>
            <person name="Mortensen U.H."/>
            <person name="De Vries R.P."/>
            <person name="Baker S.E."/>
            <person name="Andersen M.R."/>
        </authorList>
    </citation>
    <scope>NUCLEOTIDE SEQUENCE [LARGE SCALE GENOMIC DNA]</scope>
    <source>
        <strain evidence="13 14">CBS 588.65</strain>
    </source>
</reference>
<keyword evidence="6 11" id="KW-0732">Signal</keyword>
<feature type="domain" description="CFEM" evidence="12">
    <location>
        <begin position="1"/>
        <end position="129"/>
    </location>
</feature>
<dbReference type="InterPro" id="IPR008427">
    <property type="entry name" value="Extracellular_membr_CFEM_dom"/>
</dbReference>
<dbReference type="Pfam" id="PF05730">
    <property type="entry name" value="CFEM"/>
    <property type="match status" value="1"/>
</dbReference>
<feature type="signal peptide" evidence="11">
    <location>
        <begin position="1"/>
        <end position="19"/>
    </location>
</feature>
<keyword evidence="4" id="KW-0964">Secreted</keyword>
<feature type="binding site" description="axial binding residue" evidence="9">
    <location>
        <position position="50"/>
    </location>
    <ligand>
        <name>heme</name>
        <dbReference type="ChEBI" id="CHEBI:30413"/>
    </ligand>
    <ligandPart>
        <name>Fe</name>
        <dbReference type="ChEBI" id="CHEBI:18248"/>
    </ligandPart>
</feature>
<evidence type="ECO:0000256" key="4">
    <source>
        <dbReference type="ARBA" id="ARBA00022525"/>
    </source>
</evidence>